<keyword evidence="1" id="KW-0472">Membrane</keyword>
<feature type="transmembrane region" description="Helical" evidence="1">
    <location>
        <begin position="67"/>
        <end position="85"/>
    </location>
</feature>
<keyword evidence="1" id="KW-1133">Transmembrane helix</keyword>
<evidence type="ECO:0008006" key="5">
    <source>
        <dbReference type="Google" id="ProtNLM"/>
    </source>
</evidence>
<evidence type="ECO:0000313" key="4">
    <source>
        <dbReference type="Proteomes" id="UP000195141"/>
    </source>
</evidence>
<sequence length="151" mass="17615">MARRMQKKGLYNYKKALLLPFMIQKLWRGFTLENPIELTKIIVFGGTLVLLFTVFRPLMWLLGLVKGLSFAGYLLIPIGAVMLWEQVEPDGLKIPVYVIDYLFYMINFKIRKRVINQNETVRNVEELVVFEKIQIGTTLNFSKLEDQGVQK</sequence>
<feature type="transmembrane region" description="Helical" evidence="1">
    <location>
        <begin position="91"/>
        <end position="108"/>
    </location>
</feature>
<keyword evidence="1" id="KW-0812">Transmembrane</keyword>
<reference evidence="3" key="3">
    <citation type="submission" date="2024-03" db="EMBL/GenBank/DDBJ databases">
        <title>The Genome Sequence of Enterococcus sp. DIV0242b.</title>
        <authorList>
            <consortium name="The Broad Institute Genomics Platform"/>
            <consortium name="The Broad Institute Microbial Omics Core"/>
            <consortium name="The Broad Institute Genomic Center for Infectious Diseases"/>
            <person name="Earl A."/>
            <person name="Manson A."/>
            <person name="Gilmore M."/>
            <person name="Schwartman J."/>
            <person name="Shea T."/>
            <person name="Abouelleil A."/>
            <person name="Cao P."/>
            <person name="Chapman S."/>
            <person name="Cusick C."/>
            <person name="Young S."/>
            <person name="Neafsey D."/>
            <person name="Nusbaum C."/>
            <person name="Birren B."/>
        </authorList>
    </citation>
    <scope>NUCLEOTIDE SEQUENCE</scope>
    <source>
        <strain evidence="3">9E7_DIV0242</strain>
    </source>
</reference>
<keyword evidence="4" id="KW-1185">Reference proteome</keyword>
<name>A0A242K5C4_9ENTE</name>
<reference evidence="3" key="2">
    <citation type="submission" date="2017-05" db="EMBL/GenBank/DDBJ databases">
        <authorList>
            <consortium name="The Broad Institute Genomics Platform"/>
            <consortium name="The Broad Institute Genomic Center for Infectious Diseases"/>
            <person name="Earl A."/>
            <person name="Manson A."/>
            <person name="Schwartman J."/>
            <person name="Gilmore M."/>
            <person name="Abouelleil A."/>
            <person name="Cao P."/>
            <person name="Chapman S."/>
            <person name="Cusick C."/>
            <person name="Shea T."/>
            <person name="Young S."/>
            <person name="Neafsey D."/>
            <person name="Nusbaum C."/>
            <person name="Birren B."/>
        </authorList>
    </citation>
    <scope>NUCLEOTIDE SEQUENCE</scope>
    <source>
        <strain evidence="3">9E7_DIV0242</strain>
    </source>
</reference>
<protein>
    <recommendedName>
        <fullName evidence="5">Conjugal transfer protein</fullName>
    </recommendedName>
</protein>
<gene>
    <name evidence="3" type="ORF">A5888_002007</name>
    <name evidence="2" type="ORF">A5888_002820</name>
</gene>
<dbReference type="EMBL" id="CP147247">
    <property type="protein sequence ID" value="WYJ90251.1"/>
    <property type="molecule type" value="Genomic_DNA"/>
</dbReference>
<evidence type="ECO:0000313" key="2">
    <source>
        <dbReference type="EMBL" id="OTP14718.1"/>
    </source>
</evidence>
<accession>A0A242K5C4</accession>
<dbReference type="Pfam" id="PF12648">
    <property type="entry name" value="TcpE"/>
    <property type="match status" value="1"/>
</dbReference>
<dbReference type="InterPro" id="IPR025608">
    <property type="entry name" value="TcpE"/>
</dbReference>
<dbReference type="AlphaFoldDB" id="A0A242K5C4"/>
<evidence type="ECO:0000256" key="1">
    <source>
        <dbReference type="SAM" id="Phobius"/>
    </source>
</evidence>
<organism evidence="2">
    <name type="scientific">Candidatus Enterococcus clewellii</name>
    <dbReference type="NCBI Taxonomy" id="1834193"/>
    <lineage>
        <taxon>Bacteria</taxon>
        <taxon>Bacillati</taxon>
        <taxon>Bacillota</taxon>
        <taxon>Bacilli</taxon>
        <taxon>Lactobacillales</taxon>
        <taxon>Enterococcaceae</taxon>
        <taxon>Enterococcus</taxon>
    </lineage>
</organism>
<reference evidence="2" key="1">
    <citation type="submission" date="2017-05" db="EMBL/GenBank/DDBJ databases">
        <title>The Genome Sequence of Enterococcus sp. 9E7_DIV0242.</title>
        <authorList>
            <consortium name="The Broad Institute Genomics Platform"/>
            <consortium name="The Broad Institute Genomic Center for Infectious Diseases"/>
            <person name="Earl A."/>
            <person name="Manson A."/>
            <person name="Schwartman J."/>
            <person name="Gilmore M."/>
            <person name="Abouelleil A."/>
            <person name="Cao P."/>
            <person name="Chapman S."/>
            <person name="Cusick C."/>
            <person name="Shea T."/>
            <person name="Young S."/>
            <person name="Neafsey D."/>
            <person name="Nusbaum C."/>
            <person name="Birren B."/>
        </authorList>
    </citation>
    <scope>NUCLEOTIDE SEQUENCE [LARGE SCALE GENOMIC DNA]</scope>
    <source>
        <strain evidence="2">9E7_DIV0242</strain>
    </source>
</reference>
<dbReference type="EMBL" id="NGMM01000004">
    <property type="protein sequence ID" value="OTP14718.1"/>
    <property type="molecule type" value="Genomic_DNA"/>
</dbReference>
<evidence type="ECO:0000313" key="3">
    <source>
        <dbReference type="EMBL" id="WYJ90251.1"/>
    </source>
</evidence>
<proteinExistence type="predicted"/>
<dbReference type="Proteomes" id="UP000195141">
    <property type="component" value="Chromosome"/>
</dbReference>